<evidence type="ECO:0000313" key="1">
    <source>
        <dbReference type="EMBL" id="WUQ17409.1"/>
    </source>
</evidence>
<evidence type="ECO:0000313" key="2">
    <source>
        <dbReference type="Proteomes" id="UP001432039"/>
    </source>
</evidence>
<reference evidence="1" key="1">
    <citation type="submission" date="2022-10" db="EMBL/GenBank/DDBJ databases">
        <title>The complete genomes of actinobacterial strains from the NBC collection.</title>
        <authorList>
            <person name="Joergensen T.S."/>
            <person name="Alvarez Arevalo M."/>
            <person name="Sterndorff E.B."/>
            <person name="Faurdal D."/>
            <person name="Vuksanovic O."/>
            <person name="Mourched A.-S."/>
            <person name="Charusanti P."/>
            <person name="Shaw S."/>
            <person name="Blin K."/>
            <person name="Weber T."/>
        </authorList>
    </citation>
    <scope>NUCLEOTIDE SEQUENCE</scope>
    <source>
        <strain evidence="1">NBC_00248</strain>
    </source>
</reference>
<accession>A0ABZ1TSG1</accession>
<dbReference type="RefSeq" id="WP_328965630.1">
    <property type="nucleotide sequence ID" value="NZ_CP108090.1"/>
</dbReference>
<sequence>MAPTKQMCLTSHPAAGVLRSVALHPVTQVFADTFAPAADRRYVDAKPAAVQLAARGEVDGCIGSVDVATQAGLTVREVFEPTMVWCLYRPVTNPLQPAGTRANRC</sequence>
<dbReference type="EMBL" id="CP108090">
    <property type="protein sequence ID" value="WUQ17409.1"/>
    <property type="molecule type" value="Genomic_DNA"/>
</dbReference>
<gene>
    <name evidence="1" type="ORF">OG517_41900</name>
</gene>
<proteinExistence type="predicted"/>
<organism evidence="1 2">
    <name type="scientific">Streptomyces virginiae</name>
    <name type="common">Streptomyces cinnamonensis</name>
    <dbReference type="NCBI Taxonomy" id="1961"/>
    <lineage>
        <taxon>Bacteria</taxon>
        <taxon>Bacillati</taxon>
        <taxon>Actinomycetota</taxon>
        <taxon>Actinomycetes</taxon>
        <taxon>Kitasatosporales</taxon>
        <taxon>Streptomycetaceae</taxon>
        <taxon>Streptomyces</taxon>
    </lineage>
</organism>
<dbReference type="Proteomes" id="UP001432039">
    <property type="component" value="Chromosome"/>
</dbReference>
<protein>
    <recommendedName>
        <fullName evidence="3">LysR substrate-binding domain-containing protein</fullName>
    </recommendedName>
</protein>
<evidence type="ECO:0008006" key="3">
    <source>
        <dbReference type="Google" id="ProtNLM"/>
    </source>
</evidence>
<keyword evidence="2" id="KW-1185">Reference proteome</keyword>
<name>A0ABZ1TSG1_STRVG</name>